<dbReference type="GO" id="GO:0004519">
    <property type="term" value="F:endonuclease activity"/>
    <property type="evidence" value="ECO:0007669"/>
    <property type="project" value="UniProtKB-KW"/>
</dbReference>
<dbReference type="InterPro" id="IPR012296">
    <property type="entry name" value="Nuclease_put_TT1808"/>
</dbReference>
<dbReference type="OrthoDB" id="4537149at2"/>
<dbReference type="InterPro" id="IPR011335">
    <property type="entry name" value="Restrct_endonuc-II-like"/>
</dbReference>
<dbReference type="PANTHER" id="PTHR35400:SF3">
    <property type="entry name" value="SLL1072 PROTEIN"/>
    <property type="match status" value="1"/>
</dbReference>
<feature type="domain" description="Putative restriction endonuclease" evidence="1">
    <location>
        <begin position="14"/>
        <end position="183"/>
    </location>
</feature>
<reference evidence="2 3" key="1">
    <citation type="submission" date="2019-06" db="EMBL/GenBank/DDBJ databases">
        <title>Description of Kitasatospora acidophila sp. nov. isolated from pine grove soil, and reclassification of Streptomyces novaecaesareae to Kitasatospora novaeceasareae comb. nov.</title>
        <authorList>
            <person name="Kim M.J."/>
        </authorList>
    </citation>
    <scope>NUCLEOTIDE SEQUENCE [LARGE SCALE GENOMIC DNA]</scope>
    <source>
        <strain evidence="2 3">MMS16-CNU292</strain>
    </source>
</reference>
<dbReference type="Proteomes" id="UP000319103">
    <property type="component" value="Unassembled WGS sequence"/>
</dbReference>
<accession>A0A540W6M2</accession>
<dbReference type="Pfam" id="PF05685">
    <property type="entry name" value="Uma2"/>
    <property type="match status" value="1"/>
</dbReference>
<dbReference type="AlphaFoldDB" id="A0A540W6M2"/>
<dbReference type="RefSeq" id="WP_141635231.1">
    <property type="nucleotide sequence ID" value="NZ_VIGB01000003.1"/>
</dbReference>
<name>A0A540W6M2_9ACTN</name>
<keyword evidence="2" id="KW-0255">Endonuclease</keyword>
<dbReference type="Gene3D" id="3.90.1570.10">
    <property type="entry name" value="tt1808, chain A"/>
    <property type="match status" value="1"/>
</dbReference>
<dbReference type="PANTHER" id="PTHR35400">
    <property type="entry name" value="SLR1083 PROTEIN"/>
    <property type="match status" value="1"/>
</dbReference>
<sequence>MTAEHRPQMSAEAFEAIAAAAALREEVDLEFLHGQLTVKRPVDGDHGEIMRCVARQCIQRLPGLWPYARPGLRVELYRTGRARPDCVLAPDESFAGQGEWADPAPVLMAVEVTSYDSDTDARDRRDKVRAYAETDIPVYLLIDRDSCEALVYSDPVDGTYRSLVRRPFGDEVELPAPVGMVLDTERMKNWVR</sequence>
<evidence type="ECO:0000313" key="2">
    <source>
        <dbReference type="EMBL" id="TQF04672.1"/>
    </source>
</evidence>
<organism evidence="2 3">
    <name type="scientific">Kitasatospora acidiphila</name>
    <dbReference type="NCBI Taxonomy" id="2567942"/>
    <lineage>
        <taxon>Bacteria</taxon>
        <taxon>Bacillati</taxon>
        <taxon>Actinomycetota</taxon>
        <taxon>Actinomycetes</taxon>
        <taxon>Kitasatosporales</taxon>
        <taxon>Streptomycetaceae</taxon>
        <taxon>Kitasatospora</taxon>
    </lineage>
</organism>
<dbReference type="InterPro" id="IPR008538">
    <property type="entry name" value="Uma2"/>
</dbReference>
<keyword evidence="2" id="KW-0378">Hydrolase</keyword>
<comment type="caution">
    <text evidence="2">The sequence shown here is derived from an EMBL/GenBank/DDBJ whole genome shotgun (WGS) entry which is preliminary data.</text>
</comment>
<protein>
    <submittedName>
        <fullName evidence="2">Uma2 family endonuclease</fullName>
    </submittedName>
</protein>
<proteinExistence type="predicted"/>
<keyword evidence="2" id="KW-0540">Nuclease</keyword>
<evidence type="ECO:0000313" key="3">
    <source>
        <dbReference type="Proteomes" id="UP000319103"/>
    </source>
</evidence>
<dbReference type="EMBL" id="VIGB01000003">
    <property type="protein sequence ID" value="TQF04672.1"/>
    <property type="molecule type" value="Genomic_DNA"/>
</dbReference>
<evidence type="ECO:0000259" key="1">
    <source>
        <dbReference type="Pfam" id="PF05685"/>
    </source>
</evidence>
<keyword evidence="3" id="KW-1185">Reference proteome</keyword>
<gene>
    <name evidence="2" type="ORF">E6W39_23680</name>
</gene>
<dbReference type="CDD" id="cd06260">
    <property type="entry name" value="DUF820-like"/>
    <property type="match status" value="1"/>
</dbReference>
<dbReference type="SUPFAM" id="SSF52980">
    <property type="entry name" value="Restriction endonuclease-like"/>
    <property type="match status" value="1"/>
</dbReference>